<keyword evidence="6 8" id="KW-0472">Membrane</keyword>
<feature type="domain" description="TonB-dependent receptor plug" evidence="12">
    <location>
        <begin position="62"/>
        <end position="167"/>
    </location>
</feature>
<dbReference type="PROSITE" id="PS52016">
    <property type="entry name" value="TONB_DEPENDENT_REC_3"/>
    <property type="match status" value="1"/>
</dbReference>
<evidence type="ECO:0000259" key="12">
    <source>
        <dbReference type="Pfam" id="PF07715"/>
    </source>
</evidence>
<evidence type="ECO:0000256" key="1">
    <source>
        <dbReference type="ARBA" id="ARBA00004571"/>
    </source>
</evidence>
<keyword evidence="13" id="KW-0675">Receptor</keyword>
<reference evidence="13 14" key="1">
    <citation type="submission" date="2023-06" db="EMBL/GenBank/DDBJ databases">
        <title>Draft genome sequence of Novosphingobium sp. strain IK01.</title>
        <authorList>
            <person name="Hatamoto M."/>
            <person name="Ikarashi T."/>
            <person name="Yamaguchi T."/>
        </authorList>
    </citation>
    <scope>NUCLEOTIDE SEQUENCE [LARGE SCALE GENOMIC DNA]</scope>
    <source>
        <strain evidence="13 14">IK01</strain>
    </source>
</reference>
<evidence type="ECO:0000256" key="4">
    <source>
        <dbReference type="ARBA" id="ARBA00022692"/>
    </source>
</evidence>
<comment type="subcellular location">
    <subcellularLocation>
        <location evidence="1 8">Cell outer membrane</location>
        <topology evidence="1 8">Multi-pass membrane protein</topology>
    </subcellularLocation>
</comment>
<evidence type="ECO:0000313" key="13">
    <source>
        <dbReference type="EMBL" id="GMM60025.1"/>
    </source>
</evidence>
<accession>A0ABQ6P464</accession>
<keyword evidence="5 9" id="KW-0798">TonB box</keyword>
<gene>
    <name evidence="13" type="ORF">NUTIK01_08020</name>
</gene>
<dbReference type="Pfam" id="PF00593">
    <property type="entry name" value="TonB_dep_Rec_b-barrel"/>
    <property type="match status" value="1"/>
</dbReference>
<dbReference type="Gene3D" id="2.40.170.20">
    <property type="entry name" value="TonB-dependent receptor, beta-barrel domain"/>
    <property type="match status" value="1"/>
</dbReference>
<dbReference type="SUPFAM" id="SSF56935">
    <property type="entry name" value="Porins"/>
    <property type="match status" value="1"/>
</dbReference>
<evidence type="ECO:0000256" key="6">
    <source>
        <dbReference type="ARBA" id="ARBA00023136"/>
    </source>
</evidence>
<dbReference type="InterPro" id="IPR000531">
    <property type="entry name" value="Beta-barrel_TonB"/>
</dbReference>
<name>A0ABQ6P464_9SPHN</name>
<comment type="similarity">
    <text evidence="8 9">Belongs to the TonB-dependent receptor family.</text>
</comment>
<evidence type="ECO:0000256" key="8">
    <source>
        <dbReference type="PROSITE-ProRule" id="PRU01360"/>
    </source>
</evidence>
<dbReference type="Proteomes" id="UP001187221">
    <property type="component" value="Unassembled WGS sequence"/>
</dbReference>
<evidence type="ECO:0000256" key="10">
    <source>
        <dbReference type="SAM" id="SignalP"/>
    </source>
</evidence>
<keyword evidence="4 8" id="KW-0812">Transmembrane</keyword>
<dbReference type="Gene3D" id="2.170.130.10">
    <property type="entry name" value="TonB-dependent receptor, plug domain"/>
    <property type="match status" value="1"/>
</dbReference>
<dbReference type="EMBL" id="BTFW01000001">
    <property type="protein sequence ID" value="GMM60025.1"/>
    <property type="molecule type" value="Genomic_DNA"/>
</dbReference>
<feature type="chain" id="PRO_5045474394" evidence="10">
    <location>
        <begin position="27"/>
        <end position="834"/>
    </location>
</feature>
<comment type="caution">
    <text evidence="13">The sequence shown here is derived from an EMBL/GenBank/DDBJ whole genome shotgun (WGS) entry which is preliminary data.</text>
</comment>
<feature type="signal peptide" evidence="10">
    <location>
        <begin position="1"/>
        <end position="26"/>
    </location>
</feature>
<evidence type="ECO:0000256" key="7">
    <source>
        <dbReference type="ARBA" id="ARBA00023237"/>
    </source>
</evidence>
<dbReference type="RefSeq" id="WP_317973849.1">
    <property type="nucleotide sequence ID" value="NZ_BTFW01000001.1"/>
</dbReference>
<dbReference type="InterPro" id="IPR036942">
    <property type="entry name" value="Beta-barrel_TonB_sf"/>
</dbReference>
<dbReference type="InterPro" id="IPR037066">
    <property type="entry name" value="Plug_dom_sf"/>
</dbReference>
<dbReference type="InterPro" id="IPR012910">
    <property type="entry name" value="Plug_dom"/>
</dbReference>
<dbReference type="Pfam" id="PF07715">
    <property type="entry name" value="Plug"/>
    <property type="match status" value="1"/>
</dbReference>
<evidence type="ECO:0000256" key="2">
    <source>
        <dbReference type="ARBA" id="ARBA00022448"/>
    </source>
</evidence>
<feature type="domain" description="TonB-dependent receptor-like beta-barrel" evidence="11">
    <location>
        <begin position="278"/>
        <end position="774"/>
    </location>
</feature>
<evidence type="ECO:0000259" key="11">
    <source>
        <dbReference type="Pfam" id="PF00593"/>
    </source>
</evidence>
<sequence>MIGKVWIGAGVSLMAMMGPWVAPAMAKPAEAPAEALPEVGTGEAVEREILVLASPLSGEALEVGNAQALRTTSAISIAEHLARTAPGVTINEVQGNPLQPDVNYRGLTASPLLGTPQGLSVYLDGVRVNQPFADVVSWDLIPTGALSDIDLVSGAAPQFGRNALGGVLVLRTKSGRSDPGFGAEVSGGSFGRIQASAQAGGVFANGIDWFVAGDNFHEDGWRALSPSRASRAFAKLGWSEGTTNIALSGHFADTDLNGNGLQEMRLLAADRSSIYTAPDNTRNRMGMLVLKGETGLARNLTLRGNGFWRTIHTRTYNGDVNDDALGQSLYQPNAQERAALAQAGYSGFPLAGESQANTPFPKWRCIANVLLNSEPNEKCDGLINRSQTRQSEWGVTFELEWAGHLAGMEHRLTGGLSYVRSVADFTQSTQFGYILPNRTIAAVDGPGAFADGTQDSEDALDARVDLHAVTSTFSAYALDHVVLAGPVSLDLAGRYDRVALTNRDRITPGGGTGSLDSNPVYQRFNPAATLSVRDHAGSGLSFSWSQASRAPSAIELGCSDPESPCRLPNALAGDPPLAQVVARTLELRFDGVAGPVRGHVSLFRTDSSDDILFVADNASGYGYFRNFGKTRRQGIEVSADARLGKVSLSASYTLLDATYRSPEVVNGSANSSNDGEGPGFDGSIAIAPGDRIPLLARNTVKAAVDWEARSWLSFHLDMTAQSGVFARGNENNAHEPDGTYYLGAGKTAPFAVMNLGVEVRPRKGLSLFATVRNLLDKDYATAAQLGATAFDAQGQVVARPFAGPVIDGERPLLNSTFFAPGAPRAIQVGGRVRF</sequence>
<keyword evidence="7 8" id="KW-0998">Cell outer membrane</keyword>
<evidence type="ECO:0000256" key="9">
    <source>
        <dbReference type="RuleBase" id="RU003357"/>
    </source>
</evidence>
<organism evidence="13 14">
    <name type="scientific">Novosphingobium pituita</name>
    <dbReference type="NCBI Taxonomy" id="3056842"/>
    <lineage>
        <taxon>Bacteria</taxon>
        <taxon>Pseudomonadati</taxon>
        <taxon>Pseudomonadota</taxon>
        <taxon>Alphaproteobacteria</taxon>
        <taxon>Sphingomonadales</taxon>
        <taxon>Sphingomonadaceae</taxon>
        <taxon>Novosphingobium</taxon>
    </lineage>
</organism>
<evidence type="ECO:0000256" key="5">
    <source>
        <dbReference type="ARBA" id="ARBA00023077"/>
    </source>
</evidence>
<proteinExistence type="inferred from homology"/>
<dbReference type="PANTHER" id="PTHR30069:SF39">
    <property type="entry name" value="BLL6183 PROTEIN"/>
    <property type="match status" value="1"/>
</dbReference>
<evidence type="ECO:0000256" key="3">
    <source>
        <dbReference type="ARBA" id="ARBA00022452"/>
    </source>
</evidence>
<evidence type="ECO:0000313" key="14">
    <source>
        <dbReference type="Proteomes" id="UP001187221"/>
    </source>
</evidence>
<dbReference type="PANTHER" id="PTHR30069">
    <property type="entry name" value="TONB-DEPENDENT OUTER MEMBRANE RECEPTOR"/>
    <property type="match status" value="1"/>
</dbReference>
<keyword evidence="10" id="KW-0732">Signal</keyword>
<keyword evidence="2 8" id="KW-0813">Transport</keyword>
<dbReference type="InterPro" id="IPR039426">
    <property type="entry name" value="TonB-dep_rcpt-like"/>
</dbReference>
<protein>
    <submittedName>
        <fullName evidence="13">TonB-dependent receptor</fullName>
    </submittedName>
</protein>
<keyword evidence="14" id="KW-1185">Reference proteome</keyword>
<keyword evidence="3 8" id="KW-1134">Transmembrane beta strand</keyword>